<comment type="caution">
    <text evidence="1">The sequence shown here is derived from an EMBL/GenBank/DDBJ whole genome shotgun (WGS) entry which is preliminary data.</text>
</comment>
<protein>
    <submittedName>
        <fullName evidence="1">Uncharacterized protein</fullName>
    </submittedName>
</protein>
<dbReference type="EMBL" id="JBDODL010000479">
    <property type="protein sequence ID" value="MES1920016.1"/>
    <property type="molecule type" value="Genomic_DNA"/>
</dbReference>
<evidence type="ECO:0000313" key="1">
    <source>
        <dbReference type="EMBL" id="MES1920016.1"/>
    </source>
</evidence>
<proteinExistence type="predicted"/>
<sequence>METLANFRLEIMSDEEKSKDTMTGFEPSIITESQKNSLSYYFDRFNLNSRASKDVSNKTVIRKGPSSIVKNKIGFKQNLFMF</sequence>
<keyword evidence="2" id="KW-1185">Reference proteome</keyword>
<accession>A0ABV2AK12</accession>
<evidence type="ECO:0000313" key="2">
    <source>
        <dbReference type="Proteomes" id="UP001439008"/>
    </source>
</evidence>
<dbReference type="Proteomes" id="UP001439008">
    <property type="component" value="Unassembled WGS sequence"/>
</dbReference>
<organism evidence="1 2">
    <name type="scientific">Bonamia ostreae</name>
    <dbReference type="NCBI Taxonomy" id="126728"/>
    <lineage>
        <taxon>Eukaryota</taxon>
        <taxon>Sar</taxon>
        <taxon>Rhizaria</taxon>
        <taxon>Endomyxa</taxon>
        <taxon>Ascetosporea</taxon>
        <taxon>Haplosporida</taxon>
        <taxon>Bonamia</taxon>
    </lineage>
</organism>
<reference evidence="1 2" key="1">
    <citation type="journal article" date="2024" name="BMC Biol.">
        <title>Comparative genomics of Ascetosporea gives new insight into the evolutionary basis for animal parasitism in Rhizaria.</title>
        <authorList>
            <person name="Hiltunen Thoren M."/>
            <person name="Onut-Brannstrom I."/>
            <person name="Alfjorden A."/>
            <person name="Peckova H."/>
            <person name="Swords F."/>
            <person name="Hooper C."/>
            <person name="Holzer A.S."/>
            <person name="Bass D."/>
            <person name="Burki F."/>
        </authorList>
    </citation>
    <scope>NUCLEOTIDE SEQUENCE [LARGE SCALE GENOMIC DNA]</scope>
    <source>
        <strain evidence="1">20-A016</strain>
    </source>
</reference>
<gene>
    <name evidence="1" type="ORF">MHBO_001746</name>
</gene>
<name>A0ABV2AK12_9EUKA</name>